<dbReference type="InterPro" id="IPR051207">
    <property type="entry name" value="ComplexI_NDUFA9_subunit"/>
</dbReference>
<dbReference type="PANTHER" id="PTHR12126:SF11">
    <property type="entry name" value="NADH DEHYDROGENASE [UBIQUINONE] 1 ALPHA SUBCOMPLEX SUBUNIT 9, MITOCHONDRIAL"/>
    <property type="match status" value="1"/>
</dbReference>
<dbReference type="PANTHER" id="PTHR12126">
    <property type="entry name" value="NADH-UBIQUINONE OXIDOREDUCTASE 39 KDA SUBUNIT-RELATED"/>
    <property type="match status" value="1"/>
</dbReference>
<sequence>MTPPQQLRIAIAGATGVVGRHVVAHARAAGHSVVPMSRGTGQDVTTGAGLAEALTGADVVVDVTSVLTTRTRPAVDFCTRATGKLLAAEQDAGVGHHLALSIVGVDGARRGYYAGKVAQERLVTAGPVPWTVLRATQFHEFAAQLVQRTGIGPVVAVPAGRVCTVAASEVGAALVALAEAGPSGRATDLGGPEEAELADLVRRWLAATGQRRRVVRVPLPGELGRRMRAGGLLPGPDADRGRATFGEWLAGDAAAVR</sequence>
<dbReference type="AlphaFoldDB" id="A0A562ISR3"/>
<dbReference type="InterPro" id="IPR036291">
    <property type="entry name" value="NAD(P)-bd_dom_sf"/>
</dbReference>
<evidence type="ECO:0000313" key="2">
    <source>
        <dbReference type="EMBL" id="TWH73594.1"/>
    </source>
</evidence>
<keyword evidence="3" id="KW-1185">Reference proteome</keyword>
<organism evidence="2 3">
    <name type="scientific">Modestobacter roseus</name>
    <dbReference type="NCBI Taxonomy" id="1181884"/>
    <lineage>
        <taxon>Bacteria</taxon>
        <taxon>Bacillati</taxon>
        <taxon>Actinomycetota</taxon>
        <taxon>Actinomycetes</taxon>
        <taxon>Geodermatophilales</taxon>
        <taxon>Geodermatophilaceae</taxon>
        <taxon>Modestobacter</taxon>
    </lineage>
</organism>
<proteinExistence type="predicted"/>
<evidence type="ECO:0000259" key="1">
    <source>
        <dbReference type="Pfam" id="PF13460"/>
    </source>
</evidence>
<dbReference type="EMBL" id="VLKF01000001">
    <property type="protein sequence ID" value="TWH73594.1"/>
    <property type="molecule type" value="Genomic_DNA"/>
</dbReference>
<evidence type="ECO:0000313" key="3">
    <source>
        <dbReference type="Proteomes" id="UP000321490"/>
    </source>
</evidence>
<feature type="domain" description="NAD(P)-binding" evidence="1">
    <location>
        <begin position="13"/>
        <end position="149"/>
    </location>
</feature>
<gene>
    <name evidence="2" type="ORF">JD78_02118</name>
</gene>
<dbReference type="GO" id="GO:0044877">
    <property type="term" value="F:protein-containing complex binding"/>
    <property type="evidence" value="ECO:0007669"/>
    <property type="project" value="TreeGrafter"/>
</dbReference>
<comment type="caution">
    <text evidence="2">The sequence shown here is derived from an EMBL/GenBank/DDBJ whole genome shotgun (WGS) entry which is preliminary data.</text>
</comment>
<name>A0A562ISR3_9ACTN</name>
<dbReference type="Proteomes" id="UP000321490">
    <property type="component" value="Unassembled WGS sequence"/>
</dbReference>
<dbReference type="OrthoDB" id="9771302at2"/>
<dbReference type="InterPro" id="IPR016040">
    <property type="entry name" value="NAD(P)-bd_dom"/>
</dbReference>
<reference evidence="2 3" key="1">
    <citation type="submission" date="2019-07" db="EMBL/GenBank/DDBJ databases">
        <title>R&amp;d 2014.</title>
        <authorList>
            <person name="Klenk H.-P."/>
        </authorList>
    </citation>
    <scope>NUCLEOTIDE SEQUENCE [LARGE SCALE GENOMIC DNA]</scope>
    <source>
        <strain evidence="2 3">DSM 45764</strain>
    </source>
</reference>
<dbReference type="Pfam" id="PF13460">
    <property type="entry name" value="NAD_binding_10"/>
    <property type="match status" value="1"/>
</dbReference>
<dbReference type="RefSeq" id="WP_153361986.1">
    <property type="nucleotide sequence ID" value="NZ_JABGDC010000184.1"/>
</dbReference>
<accession>A0A562ISR3</accession>
<dbReference type="Gene3D" id="3.40.50.720">
    <property type="entry name" value="NAD(P)-binding Rossmann-like Domain"/>
    <property type="match status" value="1"/>
</dbReference>
<dbReference type="SUPFAM" id="SSF51735">
    <property type="entry name" value="NAD(P)-binding Rossmann-fold domains"/>
    <property type="match status" value="1"/>
</dbReference>
<protein>
    <submittedName>
        <fullName evidence="2">Uncharacterized protein YbjT (DUF2867 family)</fullName>
    </submittedName>
</protein>